<proteinExistence type="predicted"/>
<dbReference type="AlphaFoldDB" id="X1K0G0"/>
<sequence length="191" mass="21314">DGINFYMFFKIYDITIDDKDDTMLMIGKTEDMLNTTEGTDFVSINTYGYFDQMIIPADGSGPKEDIAVGGSNDGEGNMTYQGNYRYTEFSKPMVPSDPNGNDFNFAAGEKMFISYLVSQDSETGPNYFHMKDDSGKVAFIVNPVMFLNEGEEPTGGDDQNTFAIGFSTIDLFLILAALSPVVLFVYRRKKK</sequence>
<accession>X1K0G0</accession>
<gene>
    <name evidence="2" type="ORF">S03H2_48046</name>
</gene>
<evidence type="ECO:0000256" key="1">
    <source>
        <dbReference type="SAM" id="Phobius"/>
    </source>
</evidence>
<protein>
    <submittedName>
        <fullName evidence="2">Uncharacterized protein</fullName>
    </submittedName>
</protein>
<dbReference type="EMBL" id="BARU01030258">
    <property type="protein sequence ID" value="GAH75583.1"/>
    <property type="molecule type" value="Genomic_DNA"/>
</dbReference>
<comment type="caution">
    <text evidence="2">The sequence shown here is derived from an EMBL/GenBank/DDBJ whole genome shotgun (WGS) entry which is preliminary data.</text>
</comment>
<feature type="transmembrane region" description="Helical" evidence="1">
    <location>
        <begin position="162"/>
        <end position="186"/>
    </location>
</feature>
<keyword evidence="1" id="KW-1133">Transmembrane helix</keyword>
<keyword evidence="1" id="KW-0472">Membrane</keyword>
<reference evidence="2" key="1">
    <citation type="journal article" date="2014" name="Front. Microbiol.">
        <title>High frequency of phylogenetically diverse reductive dehalogenase-homologous genes in deep subseafloor sedimentary metagenomes.</title>
        <authorList>
            <person name="Kawai M."/>
            <person name="Futagami T."/>
            <person name="Toyoda A."/>
            <person name="Takaki Y."/>
            <person name="Nishi S."/>
            <person name="Hori S."/>
            <person name="Arai W."/>
            <person name="Tsubouchi T."/>
            <person name="Morono Y."/>
            <person name="Uchiyama I."/>
            <person name="Ito T."/>
            <person name="Fujiyama A."/>
            <person name="Inagaki F."/>
            <person name="Takami H."/>
        </authorList>
    </citation>
    <scope>NUCLEOTIDE SEQUENCE</scope>
    <source>
        <strain evidence="2">Expedition CK06-06</strain>
    </source>
</reference>
<feature type="non-terminal residue" evidence="2">
    <location>
        <position position="1"/>
    </location>
</feature>
<name>X1K0G0_9ZZZZ</name>
<keyword evidence="1" id="KW-0812">Transmembrane</keyword>
<organism evidence="2">
    <name type="scientific">marine sediment metagenome</name>
    <dbReference type="NCBI Taxonomy" id="412755"/>
    <lineage>
        <taxon>unclassified sequences</taxon>
        <taxon>metagenomes</taxon>
        <taxon>ecological metagenomes</taxon>
    </lineage>
</organism>
<evidence type="ECO:0000313" key="2">
    <source>
        <dbReference type="EMBL" id="GAH75583.1"/>
    </source>
</evidence>